<dbReference type="GO" id="GO:0016491">
    <property type="term" value="F:oxidoreductase activity"/>
    <property type="evidence" value="ECO:0007669"/>
    <property type="project" value="InterPro"/>
</dbReference>
<evidence type="ECO:0000256" key="4">
    <source>
        <dbReference type="ARBA" id="ARBA00023284"/>
    </source>
</evidence>
<keyword evidence="3" id="KW-1015">Disulfide bond</keyword>
<keyword evidence="2" id="KW-0201">Cytochrome c-type biogenesis</keyword>
<dbReference type="PANTHER" id="PTHR42852">
    <property type="entry name" value="THIOL:DISULFIDE INTERCHANGE PROTEIN DSBE"/>
    <property type="match status" value="1"/>
</dbReference>
<gene>
    <name evidence="6" type="ORF">D8S85_10595</name>
</gene>
<dbReference type="Pfam" id="PF14289">
    <property type="entry name" value="DUF4369"/>
    <property type="match status" value="1"/>
</dbReference>
<dbReference type="AlphaFoldDB" id="A0A3Q9IND9"/>
<dbReference type="CDD" id="cd02966">
    <property type="entry name" value="TlpA_like_family"/>
    <property type="match status" value="1"/>
</dbReference>
<dbReference type="GO" id="GO:0017004">
    <property type="term" value="P:cytochrome complex assembly"/>
    <property type="evidence" value="ECO:0007669"/>
    <property type="project" value="UniProtKB-KW"/>
</dbReference>
<comment type="subcellular location">
    <subcellularLocation>
        <location evidence="1">Cell envelope</location>
    </subcellularLocation>
</comment>
<evidence type="ECO:0000259" key="5">
    <source>
        <dbReference type="PROSITE" id="PS51352"/>
    </source>
</evidence>
<evidence type="ECO:0000313" key="6">
    <source>
        <dbReference type="EMBL" id="AZS29949.1"/>
    </source>
</evidence>
<dbReference type="PANTHER" id="PTHR42852:SF6">
    <property type="entry name" value="THIOL:DISULFIDE INTERCHANGE PROTEIN DSBE"/>
    <property type="match status" value="1"/>
</dbReference>
<dbReference type="OrthoDB" id="9794348at2"/>
<evidence type="ECO:0000256" key="2">
    <source>
        <dbReference type="ARBA" id="ARBA00022748"/>
    </source>
</evidence>
<dbReference type="InterPro" id="IPR013766">
    <property type="entry name" value="Thioredoxin_domain"/>
</dbReference>
<dbReference type="InterPro" id="IPR036249">
    <property type="entry name" value="Thioredoxin-like_sf"/>
</dbReference>
<accession>A0A3Q9IND9</accession>
<dbReference type="SUPFAM" id="SSF52833">
    <property type="entry name" value="Thioredoxin-like"/>
    <property type="match status" value="1"/>
</dbReference>
<protein>
    <submittedName>
        <fullName evidence="6">AhpC/TSA family protein</fullName>
    </submittedName>
</protein>
<dbReference type="Gene3D" id="3.40.30.10">
    <property type="entry name" value="Glutaredoxin"/>
    <property type="match status" value="1"/>
</dbReference>
<dbReference type="Proteomes" id="UP000270673">
    <property type="component" value="Chromosome"/>
</dbReference>
<dbReference type="PROSITE" id="PS51352">
    <property type="entry name" value="THIOREDOXIN_2"/>
    <property type="match status" value="1"/>
</dbReference>
<dbReference type="Pfam" id="PF08534">
    <property type="entry name" value="Redoxin"/>
    <property type="match status" value="1"/>
</dbReference>
<dbReference type="KEGG" id="buy:D8S85_10595"/>
<dbReference type="InterPro" id="IPR013740">
    <property type="entry name" value="Redoxin"/>
</dbReference>
<dbReference type="PROSITE" id="PS00194">
    <property type="entry name" value="THIOREDOXIN_1"/>
    <property type="match status" value="1"/>
</dbReference>
<evidence type="ECO:0000256" key="1">
    <source>
        <dbReference type="ARBA" id="ARBA00004196"/>
    </source>
</evidence>
<organism evidence="6 7">
    <name type="scientific">Butyricimonas faecalis</name>
    <dbReference type="NCBI Taxonomy" id="2093856"/>
    <lineage>
        <taxon>Bacteria</taxon>
        <taxon>Pseudomonadati</taxon>
        <taxon>Bacteroidota</taxon>
        <taxon>Bacteroidia</taxon>
        <taxon>Bacteroidales</taxon>
        <taxon>Odoribacteraceae</taxon>
        <taxon>Butyricimonas</taxon>
    </lineage>
</organism>
<sequence>MKQILLLTVTFIVMVIDGYAQEGFQISGKVANMPDGTIWLFGRTNPNSLDTLGKAELKAGCFELNGKTPSGCLALIVMTDMQTGFQLMLENTKYTLNMDENGKVKIEGGKAQHLFQQFDEINRSIAEKRQATEKAAQSVRSQEQMVSLQNGYNSFVKKAVDKQLDLIRGNGDCFVSAYILAGMMQNTPLEILQELYGKFSEEVKDGYYGKLIAGQITHLEQISVGAIAPNFTVMTPVGDTISLHSIPGKVKLVDFWASWCAPCRKENPNLVKLYEEYHSKGFEVFSVSLDTDKAAWEKAITEDKLPWKQGSELLQVPQVAITYAIKAIPHTILLDEHNRIIAKDIRGKELRKKVAELLK</sequence>
<dbReference type="RefSeq" id="WP_106480668.1">
    <property type="nucleotide sequence ID" value="NZ_CP032819.1"/>
</dbReference>
<dbReference type="InterPro" id="IPR050553">
    <property type="entry name" value="Thioredoxin_ResA/DsbE_sf"/>
</dbReference>
<keyword evidence="4" id="KW-0676">Redox-active center</keyword>
<dbReference type="EMBL" id="CP032819">
    <property type="protein sequence ID" value="AZS29949.1"/>
    <property type="molecule type" value="Genomic_DNA"/>
</dbReference>
<feature type="domain" description="Thioredoxin" evidence="5">
    <location>
        <begin position="222"/>
        <end position="359"/>
    </location>
</feature>
<dbReference type="InterPro" id="IPR017937">
    <property type="entry name" value="Thioredoxin_CS"/>
</dbReference>
<evidence type="ECO:0000313" key="7">
    <source>
        <dbReference type="Proteomes" id="UP000270673"/>
    </source>
</evidence>
<evidence type="ECO:0000256" key="3">
    <source>
        <dbReference type="ARBA" id="ARBA00023157"/>
    </source>
</evidence>
<dbReference type="GO" id="GO:0030313">
    <property type="term" value="C:cell envelope"/>
    <property type="evidence" value="ECO:0007669"/>
    <property type="project" value="UniProtKB-SubCell"/>
</dbReference>
<reference evidence="6 7" key="1">
    <citation type="submission" date="2018-10" db="EMBL/GenBank/DDBJ databases">
        <title>Butyricimonas faecalis sp. nov., isolated from human faeces and emended description of the genus Butyricimonas.</title>
        <authorList>
            <person name="Le Roy T."/>
            <person name="Van der Smissen P."/>
            <person name="Paquot A."/>
            <person name="Delzenne N."/>
            <person name="Muccioli G."/>
            <person name="Collet J.-F."/>
            <person name="Cani P.D."/>
        </authorList>
    </citation>
    <scope>NUCLEOTIDE SEQUENCE [LARGE SCALE GENOMIC DNA]</scope>
    <source>
        <strain evidence="6 7">H184</strain>
    </source>
</reference>
<name>A0A3Q9IND9_9BACT</name>
<dbReference type="InterPro" id="IPR025380">
    <property type="entry name" value="DUF4369"/>
</dbReference>
<proteinExistence type="predicted"/>
<keyword evidence="7" id="KW-1185">Reference proteome</keyword>